<protein>
    <submittedName>
        <fullName evidence="1">Uncharacterized protein</fullName>
    </submittedName>
</protein>
<keyword evidence="2" id="KW-1185">Reference proteome</keyword>
<evidence type="ECO:0000313" key="1">
    <source>
        <dbReference type="EMBL" id="AWK87646.1"/>
    </source>
</evidence>
<name>A0A2S2CT40_9PROT</name>
<accession>A0A2S2CT40</accession>
<evidence type="ECO:0000313" key="2">
    <source>
        <dbReference type="Proteomes" id="UP000245629"/>
    </source>
</evidence>
<reference evidence="2" key="1">
    <citation type="submission" date="2018-05" db="EMBL/GenBank/DDBJ databases">
        <title>Azospirillum thermophila sp. nov., a novel isolated from hot spring.</title>
        <authorList>
            <person name="Zhao Z."/>
        </authorList>
    </citation>
    <scope>NUCLEOTIDE SEQUENCE [LARGE SCALE GENOMIC DNA]</scope>
    <source>
        <strain evidence="2">CFH 70021</strain>
    </source>
</reference>
<dbReference type="AlphaFoldDB" id="A0A2S2CT40"/>
<dbReference type="KEGG" id="azz:DEW08_16780"/>
<gene>
    <name evidence="1" type="ORF">DEW08_16780</name>
</gene>
<dbReference type="RefSeq" id="WP_109329021.1">
    <property type="nucleotide sequence ID" value="NZ_CP029353.1"/>
</dbReference>
<sequence>MPKSEAQFGVRYVTGGSVRLSDGDYSFRVFGGIEVAFGATGNDNERRTSALAAIMPPLIKLLTRLAA</sequence>
<dbReference type="EMBL" id="CP029353">
    <property type="protein sequence ID" value="AWK87646.1"/>
    <property type="molecule type" value="Genomic_DNA"/>
</dbReference>
<dbReference type="Proteomes" id="UP000245629">
    <property type="component" value="Chromosome 2"/>
</dbReference>
<organism evidence="1 2">
    <name type="scientific">Azospirillum thermophilum</name>
    <dbReference type="NCBI Taxonomy" id="2202148"/>
    <lineage>
        <taxon>Bacteria</taxon>
        <taxon>Pseudomonadati</taxon>
        <taxon>Pseudomonadota</taxon>
        <taxon>Alphaproteobacteria</taxon>
        <taxon>Rhodospirillales</taxon>
        <taxon>Azospirillaceae</taxon>
        <taxon>Azospirillum</taxon>
    </lineage>
</organism>
<proteinExistence type="predicted"/>